<dbReference type="SUPFAM" id="SSF51419">
    <property type="entry name" value="PLP-binding barrel"/>
    <property type="match status" value="1"/>
</dbReference>
<dbReference type="PANTHER" id="PTHR28004">
    <property type="entry name" value="ZGC:162816-RELATED"/>
    <property type="match status" value="1"/>
</dbReference>
<dbReference type="PANTHER" id="PTHR28004:SF2">
    <property type="entry name" value="D-SERINE DEHYDRATASE"/>
    <property type="match status" value="1"/>
</dbReference>
<evidence type="ECO:0000259" key="3">
    <source>
        <dbReference type="SMART" id="SM01119"/>
    </source>
</evidence>
<dbReference type="InterPro" id="IPR029066">
    <property type="entry name" value="PLP-binding_barrel"/>
</dbReference>
<dbReference type="SMART" id="SM01119">
    <property type="entry name" value="D-ser_dehydrat"/>
    <property type="match status" value="1"/>
</dbReference>
<sequence>MHPYLNNWLTSNDAGKILTPQVLVNQDQLKQNIKDMASFSKEHVVKLRPHFKTHKTMEILQLQLEQGAIGVTVAKLGEAEEIVASSLFNGRKLSILVAYPVVGEQNLQRALALQKQAELILMVDHMDQVIALNAFAKQHQTSFSVTVKINTGLNRCGLNPDSSEVRAFIRNLLNCKNLSFIGVMTHAGHAYGASSTEELNRIGHYEAGALLELIDEVSSSFALPQLEVSVGSTPTARISGAVPGVTELRPGNYVFYDRTQVGLGVATFEQCALRVASRVVSQPAPNRWIIDAGSKTLTLDQGAHGQSGVSGYGYVVGQPDLTITRLSEEHGVLEGSPNGDLRIGDIIEVIPNHACPVVNLADELVVLSLNQEEFTIWEVKGRGKSR</sequence>
<organism evidence="4 5">
    <name type="scientific">Caldalkalibacillus horti</name>
    <dbReference type="NCBI Taxonomy" id="77523"/>
    <lineage>
        <taxon>Bacteria</taxon>
        <taxon>Bacillati</taxon>
        <taxon>Bacillota</taxon>
        <taxon>Bacilli</taxon>
        <taxon>Bacillales</taxon>
        <taxon>Bacillaceae</taxon>
        <taxon>Caldalkalibacillus</taxon>
    </lineage>
</organism>
<keyword evidence="2" id="KW-0456">Lyase</keyword>
<dbReference type="InterPro" id="IPR026956">
    <property type="entry name" value="D-ser_dehydrat-like_dom"/>
</dbReference>
<dbReference type="InterPro" id="IPR042208">
    <property type="entry name" value="D-ser_dehydrat-like_sf"/>
</dbReference>
<name>A0ABT9VU42_9BACI</name>
<accession>A0ABT9VU42</accession>
<dbReference type="InterPro" id="IPR051466">
    <property type="entry name" value="D-amino_acid_metab_enzyme"/>
</dbReference>
<dbReference type="Gene3D" id="3.20.20.10">
    <property type="entry name" value="Alanine racemase"/>
    <property type="match status" value="1"/>
</dbReference>
<dbReference type="RefSeq" id="WP_307390182.1">
    <property type="nucleotide sequence ID" value="NZ_BAAADK010000021.1"/>
</dbReference>
<reference evidence="4 5" key="1">
    <citation type="submission" date="2023-07" db="EMBL/GenBank/DDBJ databases">
        <title>Genomic Encyclopedia of Type Strains, Phase IV (KMG-IV): sequencing the most valuable type-strain genomes for metagenomic binning, comparative biology and taxonomic classification.</title>
        <authorList>
            <person name="Goeker M."/>
        </authorList>
    </citation>
    <scope>NUCLEOTIDE SEQUENCE [LARGE SCALE GENOMIC DNA]</scope>
    <source>
        <strain evidence="4 5">DSM 12751</strain>
    </source>
</reference>
<evidence type="ECO:0000313" key="4">
    <source>
        <dbReference type="EMBL" id="MDQ0164506.1"/>
    </source>
</evidence>
<dbReference type="Pfam" id="PF14031">
    <property type="entry name" value="D-ser_dehydrat"/>
    <property type="match status" value="1"/>
</dbReference>
<dbReference type="Gene3D" id="2.40.37.20">
    <property type="entry name" value="D-serine dehydratase-like domain"/>
    <property type="match status" value="1"/>
</dbReference>
<dbReference type="Proteomes" id="UP001235840">
    <property type="component" value="Unassembled WGS sequence"/>
</dbReference>
<comment type="caution">
    <text evidence="4">The sequence shown here is derived from an EMBL/GenBank/DDBJ whole genome shotgun (WGS) entry which is preliminary data.</text>
</comment>
<protein>
    <submittedName>
        <fullName evidence="4">D-serine deaminase-like pyridoxal phosphate-dependent protein</fullName>
    </submittedName>
</protein>
<proteinExistence type="inferred from homology"/>
<evidence type="ECO:0000313" key="5">
    <source>
        <dbReference type="Proteomes" id="UP001235840"/>
    </source>
</evidence>
<feature type="domain" description="D-serine dehydratase-like" evidence="3">
    <location>
        <begin position="272"/>
        <end position="368"/>
    </location>
</feature>
<keyword evidence="5" id="KW-1185">Reference proteome</keyword>
<dbReference type="EMBL" id="JAUSTY010000001">
    <property type="protein sequence ID" value="MDQ0164506.1"/>
    <property type="molecule type" value="Genomic_DNA"/>
</dbReference>
<gene>
    <name evidence="4" type="ORF">J2S11_000405</name>
</gene>
<evidence type="ECO:0000256" key="2">
    <source>
        <dbReference type="ARBA" id="ARBA00023239"/>
    </source>
</evidence>
<dbReference type="InterPro" id="IPR001608">
    <property type="entry name" value="Ala_racemase_N"/>
</dbReference>
<evidence type="ECO:0000256" key="1">
    <source>
        <dbReference type="ARBA" id="ARBA00005323"/>
    </source>
</evidence>
<comment type="similarity">
    <text evidence="1">Belongs to the DSD1 family.</text>
</comment>
<dbReference type="Pfam" id="PF01168">
    <property type="entry name" value="Ala_racemase_N"/>
    <property type="match status" value="1"/>
</dbReference>